<feature type="region of interest" description="Disordered" evidence="1">
    <location>
        <begin position="16"/>
        <end position="35"/>
    </location>
</feature>
<evidence type="ECO:0000313" key="3">
    <source>
        <dbReference type="Proteomes" id="UP001154282"/>
    </source>
</evidence>
<dbReference type="AlphaFoldDB" id="A0AAV0PI93"/>
<protein>
    <submittedName>
        <fullName evidence="2">Uncharacterized protein</fullName>
    </submittedName>
</protein>
<name>A0AAV0PI93_9ROSI</name>
<organism evidence="2 3">
    <name type="scientific">Linum tenue</name>
    <dbReference type="NCBI Taxonomy" id="586396"/>
    <lineage>
        <taxon>Eukaryota</taxon>
        <taxon>Viridiplantae</taxon>
        <taxon>Streptophyta</taxon>
        <taxon>Embryophyta</taxon>
        <taxon>Tracheophyta</taxon>
        <taxon>Spermatophyta</taxon>
        <taxon>Magnoliopsida</taxon>
        <taxon>eudicotyledons</taxon>
        <taxon>Gunneridae</taxon>
        <taxon>Pentapetalae</taxon>
        <taxon>rosids</taxon>
        <taxon>fabids</taxon>
        <taxon>Malpighiales</taxon>
        <taxon>Linaceae</taxon>
        <taxon>Linum</taxon>
    </lineage>
</organism>
<evidence type="ECO:0000256" key="1">
    <source>
        <dbReference type="SAM" id="MobiDB-lite"/>
    </source>
</evidence>
<keyword evidence="3" id="KW-1185">Reference proteome</keyword>
<accession>A0AAV0PI93</accession>
<dbReference type="Proteomes" id="UP001154282">
    <property type="component" value="Unassembled WGS sequence"/>
</dbReference>
<evidence type="ECO:0000313" key="2">
    <source>
        <dbReference type="EMBL" id="CAI0469971.1"/>
    </source>
</evidence>
<comment type="caution">
    <text evidence="2">The sequence shown here is derived from an EMBL/GenBank/DDBJ whole genome shotgun (WGS) entry which is preliminary data.</text>
</comment>
<sequence>MFCFLSGRSLLGSTLFSRSSSSQSGLELQPTFLLH</sequence>
<gene>
    <name evidence="2" type="ORF">LITE_LOCUS38369</name>
</gene>
<reference evidence="2" key="1">
    <citation type="submission" date="2022-08" db="EMBL/GenBank/DDBJ databases">
        <authorList>
            <person name="Gutierrez-Valencia J."/>
        </authorList>
    </citation>
    <scope>NUCLEOTIDE SEQUENCE</scope>
</reference>
<feature type="compositionally biased region" description="Low complexity" evidence="1">
    <location>
        <begin position="16"/>
        <end position="29"/>
    </location>
</feature>
<dbReference type="EMBL" id="CAMGYJ010000009">
    <property type="protein sequence ID" value="CAI0469971.1"/>
    <property type="molecule type" value="Genomic_DNA"/>
</dbReference>
<proteinExistence type="predicted"/>